<name>Q3AAR2_CARHZ</name>
<evidence type="ECO:0000313" key="1">
    <source>
        <dbReference type="EMBL" id="ABB14478.1"/>
    </source>
</evidence>
<organism evidence="1 2">
    <name type="scientific">Carboxydothermus hydrogenoformans (strain ATCC BAA-161 / DSM 6008 / Z-2901)</name>
    <dbReference type="NCBI Taxonomy" id="246194"/>
    <lineage>
        <taxon>Bacteria</taxon>
        <taxon>Bacillati</taxon>
        <taxon>Bacillota</taxon>
        <taxon>Clostridia</taxon>
        <taxon>Thermoanaerobacterales</taxon>
        <taxon>Thermoanaerobacteraceae</taxon>
        <taxon>Carboxydothermus</taxon>
    </lineage>
</organism>
<dbReference type="EMBL" id="CP000141">
    <property type="protein sequence ID" value="ABB14478.1"/>
    <property type="molecule type" value="Genomic_DNA"/>
</dbReference>
<dbReference type="AlphaFoldDB" id="Q3AAR2"/>
<dbReference type="Gene3D" id="3.40.50.11900">
    <property type="match status" value="1"/>
</dbReference>
<evidence type="ECO:0000313" key="2">
    <source>
        <dbReference type="Proteomes" id="UP000002706"/>
    </source>
</evidence>
<dbReference type="eggNOG" id="COG3581">
    <property type="taxonomic scope" value="Bacteria"/>
</dbReference>
<dbReference type="KEGG" id="chy:CHY_1953"/>
<dbReference type="Proteomes" id="UP000002706">
    <property type="component" value="Chromosome"/>
</dbReference>
<accession>Q3AAR2</accession>
<evidence type="ECO:0008006" key="3">
    <source>
        <dbReference type="Google" id="ProtNLM"/>
    </source>
</evidence>
<proteinExistence type="predicted"/>
<sequence>MKVTYPHMGNMAIGVKAMLEELGVEVVLPPPITKKTLTLGTKYGPEFACLPLKLNLGNFIEAYELGADTILMAGGTGPCRFGYYAYVEQEILKDLGINYDLLVLEPPERNIMEFIAKLKKITDNKPIFQVIRAVKKGFLKIKAADEIEKKVAFFRAREITKGATDRVWQEFLQNLNRAREEKEIEEAVNQAVVALARIPMDLARKVLKIGVVGEIFTLLEPFTNFNIERYLGNLGVEVQRTIYLSEWVNDHLFLGLFKNYSRHKEIVKEAPPFLCHFVGGHGQETVGGVKYLKKQGFDGVIQLLPFTCMPEIVAQAVLPAVSEVEDIPVLSLVVDEHTGEAGLITRLEAFCDLLSFRQKGGNHEKRRISGN</sequence>
<protein>
    <recommendedName>
        <fullName evidence="3">CoA protein activase</fullName>
    </recommendedName>
</protein>
<dbReference type="OrthoDB" id="9780120at2"/>
<gene>
    <name evidence="1" type="ordered locus">CHY_1953</name>
</gene>
<dbReference type="InParanoid" id="Q3AAR2"/>
<dbReference type="HOGENOM" id="CLU_057460_0_0_9"/>
<dbReference type="PANTHER" id="PTHR32329:SF2">
    <property type="entry name" value="BIFUNCTIONAL PROTEIN [INCLUDES 2-HYDROXYACYL-COA DEHYDRATASE (N-TER) AND ITS ACTIVATOR DOMAIN (C_TERM)"/>
    <property type="match status" value="1"/>
</dbReference>
<keyword evidence="2" id="KW-1185">Reference proteome</keyword>
<dbReference type="RefSeq" id="WP_011344845.1">
    <property type="nucleotide sequence ID" value="NC_007503.1"/>
</dbReference>
<dbReference type="STRING" id="246194.CHY_1953"/>
<reference evidence="1 2" key="1">
    <citation type="journal article" date="2005" name="PLoS Genet.">
        <title>Life in hot carbon monoxide: the complete genome sequence of Carboxydothermus hydrogenoformans Z-2901.</title>
        <authorList>
            <person name="Wu M."/>
            <person name="Ren Q."/>
            <person name="Durkin A.S."/>
            <person name="Daugherty S.C."/>
            <person name="Brinkac L.M."/>
            <person name="Dodson R.J."/>
            <person name="Madupu R."/>
            <person name="Sullivan S.A."/>
            <person name="Kolonay J.F."/>
            <person name="Haft D.H."/>
            <person name="Nelson W.C."/>
            <person name="Tallon L.J."/>
            <person name="Jones K.M."/>
            <person name="Ulrich L.E."/>
            <person name="Gonzalez J.M."/>
            <person name="Zhulin I.B."/>
            <person name="Robb F.T."/>
            <person name="Eisen J.A."/>
        </authorList>
    </citation>
    <scope>NUCLEOTIDE SEQUENCE [LARGE SCALE GENOMIC DNA]</scope>
    <source>
        <strain evidence="2">ATCC BAA-161 / DSM 6008 / Z-2901</strain>
    </source>
</reference>
<dbReference type="PANTHER" id="PTHR32329">
    <property type="entry name" value="BIFUNCTIONAL PROTEIN [INCLUDES 2-HYDROXYACYL-COA DEHYDRATASE (N-TER) AND ITS ACTIVATOR DOMAIN (C_TERM)-RELATED"/>
    <property type="match status" value="1"/>
</dbReference>
<dbReference type="InterPro" id="IPR051805">
    <property type="entry name" value="Dehydratase_Activator_Redct"/>
</dbReference>